<gene>
    <name evidence="1" type="ORF">ADU74_10905</name>
</gene>
<evidence type="ECO:0008006" key="3">
    <source>
        <dbReference type="Google" id="ProtNLM"/>
    </source>
</evidence>
<dbReference type="OrthoDB" id="104542at2"/>
<dbReference type="RefSeq" id="WP_013725881.1">
    <property type="nucleotide sequence ID" value="NZ_LGVO01000026.1"/>
</dbReference>
<dbReference type="InterPro" id="IPR043504">
    <property type="entry name" value="Peptidase_S1_PA_chymotrypsin"/>
</dbReference>
<dbReference type="Gene3D" id="2.40.10.10">
    <property type="entry name" value="Trypsin-like serine proteases"/>
    <property type="match status" value="1"/>
</dbReference>
<dbReference type="SUPFAM" id="SSF50494">
    <property type="entry name" value="Trypsin-like serine proteases"/>
    <property type="match status" value="1"/>
</dbReference>
<dbReference type="InterPro" id="IPR009003">
    <property type="entry name" value="Peptidase_S1_PA"/>
</dbReference>
<comment type="caution">
    <text evidence="1">The sequence shown here is derived from an EMBL/GenBank/DDBJ whole genome shotgun (WGS) entry which is preliminary data.</text>
</comment>
<protein>
    <recommendedName>
        <fullName evidence="3">Trypsin-like peptidase domain-containing protein</fullName>
    </recommendedName>
</protein>
<dbReference type="EMBL" id="LGVR01000064">
    <property type="protein sequence ID" value="KOA84660.1"/>
    <property type="molecule type" value="Genomic_DNA"/>
</dbReference>
<name>A0A9Q1UXL2_CLOBO</name>
<dbReference type="Proteomes" id="UP000037540">
    <property type="component" value="Unassembled WGS sequence"/>
</dbReference>
<dbReference type="AlphaFoldDB" id="A0A9Q1UXL2"/>
<reference evidence="1 2" key="1">
    <citation type="submission" date="2015-07" db="EMBL/GenBank/DDBJ databases">
        <title>Draft genome sequences of 17 French Clostridium botulinum group III.</title>
        <authorList>
            <person name="Woudstra C."/>
            <person name="Le Marechal C."/>
            <person name="Souillard R."/>
            <person name="Bayon-Auboyer M.-H."/>
            <person name="Dessouter D."/>
            <person name="Fach P."/>
        </authorList>
    </citation>
    <scope>NUCLEOTIDE SEQUENCE [LARGE SCALE GENOMIC DNA]</scope>
    <source>
        <strain evidence="1 2">12LNRI-CD</strain>
    </source>
</reference>
<accession>A0A9Q1UXL2</accession>
<organism evidence="1 2">
    <name type="scientific">Clostridium botulinum</name>
    <dbReference type="NCBI Taxonomy" id="1491"/>
    <lineage>
        <taxon>Bacteria</taxon>
        <taxon>Bacillati</taxon>
        <taxon>Bacillota</taxon>
        <taxon>Clostridia</taxon>
        <taxon>Eubacteriales</taxon>
        <taxon>Clostridiaceae</taxon>
        <taxon>Clostridium</taxon>
    </lineage>
</organism>
<sequence length="298" mass="32519">MNNSCNIDNKILNIARCQYKYFFNKANVIGVGLGYKVKEEVYTSNKCIVVFVTKKPPSNEIPPQDLIPPYYNGILTDVVQSNFMTTSALISKIRPVQGGYCIGLSDYPSGTMGCLVKDKKSKYILSSNHVIAQNGKKKLGTPIIQPGEDFGGKVKTDKIAILSKFIKVGMGNNYVDCAIAKTDNDMISNNIAMVGPIKGISLPKVGERVQKVGSTTELTWGRIKAIGVTEAFKFMENIFVFFNQIITTKMGAEGDSGSVLLDKDMKAIGLLMGGEDSYNIFNPITLVLNNLDVEIVTG</sequence>
<evidence type="ECO:0000313" key="1">
    <source>
        <dbReference type="EMBL" id="KOA84660.1"/>
    </source>
</evidence>
<proteinExistence type="predicted"/>
<evidence type="ECO:0000313" key="2">
    <source>
        <dbReference type="Proteomes" id="UP000037540"/>
    </source>
</evidence>